<evidence type="ECO:0008006" key="5">
    <source>
        <dbReference type="Google" id="ProtNLM"/>
    </source>
</evidence>
<keyword evidence="2" id="KW-0732">Signal</keyword>
<dbReference type="Pfam" id="PF07044">
    <property type="entry name" value="DUF1329"/>
    <property type="match status" value="1"/>
</dbReference>
<dbReference type="EMBL" id="BSNM01000003">
    <property type="protein sequence ID" value="GLQ30440.1"/>
    <property type="molecule type" value="Genomic_DNA"/>
</dbReference>
<feature type="region of interest" description="Disordered" evidence="1">
    <location>
        <begin position="269"/>
        <end position="290"/>
    </location>
</feature>
<feature type="chain" id="PRO_5041374699" description="DUF1329 domain-containing protein" evidence="2">
    <location>
        <begin position="28"/>
        <end position="460"/>
    </location>
</feature>
<comment type="caution">
    <text evidence="3">The sequence shown here is derived from an EMBL/GenBank/DDBJ whole genome shotgun (WGS) entry which is preliminary data.</text>
</comment>
<dbReference type="RefSeq" id="WP_284379304.1">
    <property type="nucleotide sequence ID" value="NZ_BSNM01000003.1"/>
</dbReference>
<organism evidence="3 4">
    <name type="scientific">Litoribrevibacter albus</name>
    <dbReference type="NCBI Taxonomy" id="1473156"/>
    <lineage>
        <taxon>Bacteria</taxon>
        <taxon>Pseudomonadati</taxon>
        <taxon>Pseudomonadota</taxon>
        <taxon>Gammaproteobacteria</taxon>
        <taxon>Oceanospirillales</taxon>
        <taxon>Oceanospirillaceae</taxon>
        <taxon>Litoribrevibacter</taxon>
    </lineage>
</organism>
<accession>A0AA37S8R4</accession>
<protein>
    <recommendedName>
        <fullName evidence="5">DUF1329 domain-containing protein</fullName>
    </recommendedName>
</protein>
<dbReference type="AlphaFoldDB" id="A0AA37S8R4"/>
<name>A0AA37S8R4_9GAMM</name>
<dbReference type="CDD" id="cd16329">
    <property type="entry name" value="LolA_like"/>
    <property type="match status" value="1"/>
</dbReference>
<evidence type="ECO:0000256" key="1">
    <source>
        <dbReference type="SAM" id="MobiDB-lite"/>
    </source>
</evidence>
<feature type="signal peptide" evidence="2">
    <location>
        <begin position="1"/>
        <end position="27"/>
    </location>
</feature>
<sequence>MNKIFNVSSAIRMGALSCLLFSSHGMASVSEGDAAKLGQELTPIGAEKAGNSEGTIPVWEPVSDGGIHQQTSNGPGNPFKDDAVLFTIDQSNLDTYREFLSPGQIAMLTKYPTFKMKVYPSRRSSGYPTDIYDATRKNATTISLNPEGTGLVGDYIQGVPFPVPTDAKEVLWNHFTRYRGGLVERVIHRMAPQTNGDFVASEIWQKIAFNSHLEDGSAEDNILYYFVGKTLAPARNAGSITLVHETMDQVKEPRKAWIYNAGQRRVRRAPQVAYDSPQNNGEGQATSDNMDMYNGAPDRYDWKLLGKKELYIPYNNYQLHDKSLKYDEIIKPSHINSDFVRYELHRVWVVEGTLKEGSRHIYNKRTFFIDEDTWQISVADHYDQRDELWRLSEAYHFNFNNESTNQIVPWYTAEAVYDLMSGRYLVNGLSNEVEDDFKFGGKEKQSNFKPSALRRMGGKL</sequence>
<proteinExistence type="predicted"/>
<dbReference type="InterPro" id="IPR010752">
    <property type="entry name" value="DUF1329"/>
</dbReference>
<keyword evidence="4" id="KW-1185">Reference proteome</keyword>
<gene>
    <name evidence="3" type="ORF">GCM10007876_09180</name>
</gene>
<feature type="compositionally biased region" description="Polar residues" evidence="1">
    <location>
        <begin position="276"/>
        <end position="289"/>
    </location>
</feature>
<evidence type="ECO:0000256" key="2">
    <source>
        <dbReference type="SAM" id="SignalP"/>
    </source>
</evidence>
<dbReference type="Proteomes" id="UP001161389">
    <property type="component" value="Unassembled WGS sequence"/>
</dbReference>
<reference evidence="3" key="1">
    <citation type="journal article" date="2014" name="Int. J. Syst. Evol. Microbiol.">
        <title>Complete genome sequence of Corynebacterium casei LMG S-19264T (=DSM 44701T), isolated from a smear-ripened cheese.</title>
        <authorList>
            <consortium name="US DOE Joint Genome Institute (JGI-PGF)"/>
            <person name="Walter F."/>
            <person name="Albersmeier A."/>
            <person name="Kalinowski J."/>
            <person name="Ruckert C."/>
        </authorList>
    </citation>
    <scope>NUCLEOTIDE SEQUENCE</scope>
    <source>
        <strain evidence="3">NBRC 110071</strain>
    </source>
</reference>
<reference evidence="3" key="2">
    <citation type="submission" date="2023-01" db="EMBL/GenBank/DDBJ databases">
        <title>Draft genome sequence of Litoribrevibacter albus strain NBRC 110071.</title>
        <authorList>
            <person name="Sun Q."/>
            <person name="Mori K."/>
        </authorList>
    </citation>
    <scope>NUCLEOTIDE SEQUENCE</scope>
    <source>
        <strain evidence="3">NBRC 110071</strain>
    </source>
</reference>
<dbReference type="Gene3D" id="2.50.20.10">
    <property type="entry name" value="Lipoprotein localisation LolA/LolB/LppX"/>
    <property type="match status" value="1"/>
</dbReference>
<evidence type="ECO:0000313" key="3">
    <source>
        <dbReference type="EMBL" id="GLQ30440.1"/>
    </source>
</evidence>
<evidence type="ECO:0000313" key="4">
    <source>
        <dbReference type="Proteomes" id="UP001161389"/>
    </source>
</evidence>